<dbReference type="PANTHER" id="PTHR34135:SF2">
    <property type="entry name" value="LYSOZYME"/>
    <property type="match status" value="1"/>
</dbReference>
<reference evidence="5" key="1">
    <citation type="journal article" date="2021" name="PeerJ">
        <title>Extensive microbial diversity within the chicken gut microbiome revealed by metagenomics and culture.</title>
        <authorList>
            <person name="Gilroy R."/>
            <person name="Ravi A."/>
            <person name="Getino M."/>
            <person name="Pursley I."/>
            <person name="Horton D.L."/>
            <person name="Alikhan N.F."/>
            <person name="Baker D."/>
            <person name="Gharbi K."/>
            <person name="Hall N."/>
            <person name="Watson M."/>
            <person name="Adriaenssens E.M."/>
            <person name="Foster-Nyarko E."/>
            <person name="Jarju S."/>
            <person name="Secka A."/>
            <person name="Antonio M."/>
            <person name="Oren A."/>
            <person name="Chaudhuri R.R."/>
            <person name="La Ragione R."/>
            <person name="Hildebrand F."/>
            <person name="Pallen M.J."/>
        </authorList>
    </citation>
    <scope>NUCLEOTIDE SEQUENCE</scope>
    <source>
        <strain evidence="5">2239</strain>
    </source>
</reference>
<reference evidence="5" key="2">
    <citation type="submission" date="2021-04" db="EMBL/GenBank/DDBJ databases">
        <authorList>
            <person name="Gilroy R."/>
        </authorList>
    </citation>
    <scope>NUCLEOTIDE SEQUENCE</scope>
    <source>
        <strain evidence="5">2239</strain>
    </source>
</reference>
<dbReference type="GO" id="GO:0016998">
    <property type="term" value="P:cell wall macromolecule catabolic process"/>
    <property type="evidence" value="ECO:0007669"/>
    <property type="project" value="InterPro"/>
</dbReference>
<evidence type="ECO:0000256" key="1">
    <source>
        <dbReference type="ARBA" id="ARBA00010646"/>
    </source>
</evidence>
<accession>A0A9D1V397</accession>
<keyword evidence="3" id="KW-0326">Glycosidase</keyword>
<keyword evidence="2 5" id="KW-0378">Hydrolase</keyword>
<keyword evidence="4" id="KW-1133">Transmembrane helix</keyword>
<feature type="transmembrane region" description="Helical" evidence="4">
    <location>
        <begin position="21"/>
        <end position="41"/>
    </location>
</feature>
<dbReference type="AlphaFoldDB" id="A0A9D1V397"/>
<dbReference type="EMBL" id="DXFW01000012">
    <property type="protein sequence ID" value="HIX05293.1"/>
    <property type="molecule type" value="Genomic_DNA"/>
</dbReference>
<name>A0A9D1V397_9FIRM</name>
<dbReference type="PROSITE" id="PS51904">
    <property type="entry name" value="GLYCOSYL_HYDROL_F25_2"/>
    <property type="match status" value="1"/>
</dbReference>
<dbReference type="GO" id="GO:0003796">
    <property type="term" value="F:lysozyme activity"/>
    <property type="evidence" value="ECO:0007669"/>
    <property type="project" value="InterPro"/>
</dbReference>
<dbReference type="SUPFAM" id="SSF51445">
    <property type="entry name" value="(Trans)glycosidases"/>
    <property type="match status" value="1"/>
</dbReference>
<dbReference type="CDD" id="cd06413">
    <property type="entry name" value="GH25_muramidase_1"/>
    <property type="match status" value="1"/>
</dbReference>
<dbReference type="Pfam" id="PF01183">
    <property type="entry name" value="Glyco_hydro_25"/>
    <property type="match status" value="1"/>
</dbReference>
<evidence type="ECO:0000256" key="3">
    <source>
        <dbReference type="ARBA" id="ARBA00023295"/>
    </source>
</evidence>
<dbReference type="GO" id="GO:0016052">
    <property type="term" value="P:carbohydrate catabolic process"/>
    <property type="evidence" value="ECO:0007669"/>
    <property type="project" value="TreeGrafter"/>
</dbReference>
<evidence type="ECO:0000313" key="5">
    <source>
        <dbReference type="EMBL" id="HIX05293.1"/>
    </source>
</evidence>
<sequence>MKKFALFKYQPSGAPGVLKRYGRGLLAAAAFFAEAGIFLLANGGLPRLNSPSGERYPVRGVDVSVYQGGIDWKTLAEQDISFAFIKATEGSSSVDPNFCWNYSQARQSGLRIGAYHFFSFDSNGAAQAENFICVVEPFEGMLPPVVDVELYGSKKMHPPAREEVTEQLTVLLERLEDHYGLRPVIYATGSAYERYLTGSYAGYDIWISKVYSAPRLKDGRDWTFWQYTDRGRLDGYAGKEPYIDLNVFNGTAEEFAAYPAR</sequence>
<comment type="caution">
    <text evidence="5">The sequence shown here is derived from an EMBL/GenBank/DDBJ whole genome shotgun (WGS) entry which is preliminary data.</text>
</comment>
<keyword evidence="4" id="KW-0472">Membrane</keyword>
<organism evidence="5 6">
    <name type="scientific">Candidatus Allofournierella pullicola</name>
    <dbReference type="NCBI Taxonomy" id="2838596"/>
    <lineage>
        <taxon>Bacteria</taxon>
        <taxon>Bacillati</taxon>
        <taxon>Bacillota</taxon>
        <taxon>Clostridia</taxon>
        <taxon>Eubacteriales</taxon>
        <taxon>Oscillospiraceae</taxon>
        <taxon>Allofournierella</taxon>
    </lineage>
</organism>
<dbReference type="Proteomes" id="UP000824193">
    <property type="component" value="Unassembled WGS sequence"/>
</dbReference>
<evidence type="ECO:0000256" key="4">
    <source>
        <dbReference type="SAM" id="Phobius"/>
    </source>
</evidence>
<dbReference type="InterPro" id="IPR018077">
    <property type="entry name" value="Glyco_hydro_fam25_subgr"/>
</dbReference>
<keyword evidence="4" id="KW-0812">Transmembrane</keyword>
<dbReference type="SMART" id="SM00641">
    <property type="entry name" value="Glyco_25"/>
    <property type="match status" value="1"/>
</dbReference>
<gene>
    <name evidence="5" type="ORF">H9865_04180</name>
</gene>
<dbReference type="InterPro" id="IPR002053">
    <property type="entry name" value="Glyco_hydro_25"/>
</dbReference>
<dbReference type="GO" id="GO:0009253">
    <property type="term" value="P:peptidoglycan catabolic process"/>
    <property type="evidence" value="ECO:0007669"/>
    <property type="project" value="InterPro"/>
</dbReference>
<dbReference type="InterPro" id="IPR017853">
    <property type="entry name" value="GH"/>
</dbReference>
<protein>
    <submittedName>
        <fullName evidence="5">Glycoside hydrolase family 25 protein</fullName>
    </submittedName>
</protein>
<comment type="similarity">
    <text evidence="1">Belongs to the glycosyl hydrolase 25 family.</text>
</comment>
<dbReference type="PANTHER" id="PTHR34135">
    <property type="entry name" value="LYSOZYME"/>
    <property type="match status" value="1"/>
</dbReference>
<dbReference type="Gene3D" id="3.20.20.80">
    <property type="entry name" value="Glycosidases"/>
    <property type="match status" value="1"/>
</dbReference>
<evidence type="ECO:0000256" key="2">
    <source>
        <dbReference type="ARBA" id="ARBA00022801"/>
    </source>
</evidence>
<proteinExistence type="inferred from homology"/>
<evidence type="ECO:0000313" key="6">
    <source>
        <dbReference type="Proteomes" id="UP000824193"/>
    </source>
</evidence>